<dbReference type="GO" id="GO:0001228">
    <property type="term" value="F:DNA-binding transcription activator activity, RNA polymerase II-specific"/>
    <property type="evidence" value="ECO:0007669"/>
    <property type="project" value="TreeGrafter"/>
</dbReference>
<comment type="caution">
    <text evidence="6">The sequence shown here is derived from an EMBL/GenBank/DDBJ whole genome shotgun (WGS) entry which is preliminary data.</text>
</comment>
<dbReference type="GO" id="GO:0030154">
    <property type="term" value="P:cell differentiation"/>
    <property type="evidence" value="ECO:0007669"/>
    <property type="project" value="TreeGrafter"/>
</dbReference>
<proteinExistence type="predicted"/>
<dbReference type="EMBL" id="PQFF01000316">
    <property type="protein sequence ID" value="RHZ61653.1"/>
    <property type="molecule type" value="Genomic_DNA"/>
</dbReference>
<dbReference type="PANTHER" id="PTHR10270:SF161">
    <property type="entry name" value="SEX-DETERMINING REGION Y PROTEIN"/>
    <property type="match status" value="1"/>
</dbReference>
<dbReference type="InterPro" id="IPR036910">
    <property type="entry name" value="HMG_box_dom_sf"/>
</dbReference>
<sequence length="388" mass="44521">MASYKNNESIISTDISNIPNKTDKNDNNMSELSELPKSLTLLVEQNLFNTAPAPQNKSEYDVYHIPKDYEILLVPKTSSSSPPSSSSSSSSWHKRKNNGHIPRPKNCFMAYREQIQHKVLEENPGMNNKLISVIAAKMWNEESEEVKQYWRERAQQLKLEHMIKYPDYKSKNSHNTNSKLINNNISNNSKVINKSDSEILTEELTLNNNNNIVFNNPEDITDAFTISSWASDSSAPSTLPYSSSSSSSWHKRKNNGHIPRPKNCFMAYREQIQHKVLEENPGMNNKLISVIAAKMWNEESEEVKQYWRERAQQLKLEHMIKYPDYKSKNSHNTNSKLVNNNISNNSKVINKSDSEILTEELTLNNNSNIVFNNPKDITVAFNNRTPPS</sequence>
<dbReference type="PROSITE" id="PS50118">
    <property type="entry name" value="HMG_BOX_2"/>
    <property type="match status" value="2"/>
</dbReference>
<evidence type="ECO:0000313" key="7">
    <source>
        <dbReference type="Proteomes" id="UP000266861"/>
    </source>
</evidence>
<name>A0A397HK98_9GLOM</name>
<evidence type="ECO:0000256" key="2">
    <source>
        <dbReference type="ARBA" id="ARBA00023163"/>
    </source>
</evidence>
<evidence type="ECO:0000313" key="6">
    <source>
        <dbReference type="EMBL" id="RHZ61653.1"/>
    </source>
</evidence>
<dbReference type="SMART" id="SM00398">
    <property type="entry name" value="HMG"/>
    <property type="match status" value="2"/>
</dbReference>
<dbReference type="STRING" id="1348612.A0A397HK98"/>
<dbReference type="Pfam" id="PF00505">
    <property type="entry name" value="HMG_box"/>
    <property type="match status" value="2"/>
</dbReference>
<dbReference type="CDD" id="cd01389">
    <property type="entry name" value="HMG-box_ROX1-like"/>
    <property type="match status" value="2"/>
</dbReference>
<organism evidence="6 7">
    <name type="scientific">Diversispora epigaea</name>
    <dbReference type="NCBI Taxonomy" id="1348612"/>
    <lineage>
        <taxon>Eukaryota</taxon>
        <taxon>Fungi</taxon>
        <taxon>Fungi incertae sedis</taxon>
        <taxon>Mucoromycota</taxon>
        <taxon>Glomeromycotina</taxon>
        <taxon>Glomeromycetes</taxon>
        <taxon>Diversisporales</taxon>
        <taxon>Diversisporaceae</taxon>
        <taxon>Diversispora</taxon>
    </lineage>
</organism>
<feature type="DNA-binding region" description="HMG box" evidence="3">
    <location>
        <begin position="101"/>
        <end position="169"/>
    </location>
</feature>
<dbReference type="SUPFAM" id="SSF47095">
    <property type="entry name" value="HMG-box"/>
    <property type="match status" value="2"/>
</dbReference>
<keyword evidence="1 3" id="KW-0238">DNA-binding</keyword>
<feature type="DNA-binding region" description="HMG box" evidence="3">
    <location>
        <begin position="258"/>
        <end position="326"/>
    </location>
</feature>
<dbReference type="AlphaFoldDB" id="A0A397HK98"/>
<feature type="compositionally biased region" description="Low complexity" evidence="4">
    <location>
        <begin position="78"/>
        <end position="91"/>
    </location>
</feature>
<feature type="domain" description="HMG box" evidence="5">
    <location>
        <begin position="101"/>
        <end position="169"/>
    </location>
</feature>
<dbReference type="GO" id="GO:0000978">
    <property type="term" value="F:RNA polymerase II cis-regulatory region sequence-specific DNA binding"/>
    <property type="evidence" value="ECO:0007669"/>
    <property type="project" value="TreeGrafter"/>
</dbReference>
<dbReference type="PANTHER" id="PTHR10270">
    <property type="entry name" value="SOX TRANSCRIPTION FACTOR"/>
    <property type="match status" value="1"/>
</dbReference>
<protein>
    <recommendedName>
        <fullName evidence="5">HMG box domain-containing protein</fullName>
    </recommendedName>
</protein>
<dbReference type="Proteomes" id="UP000266861">
    <property type="component" value="Unassembled WGS sequence"/>
</dbReference>
<evidence type="ECO:0000256" key="3">
    <source>
        <dbReference type="PROSITE-ProRule" id="PRU00267"/>
    </source>
</evidence>
<dbReference type="InterPro" id="IPR009071">
    <property type="entry name" value="HMG_box_dom"/>
</dbReference>
<feature type="region of interest" description="Disordered" evidence="4">
    <location>
        <begin position="240"/>
        <end position="260"/>
    </location>
</feature>
<reference evidence="6 7" key="1">
    <citation type="submission" date="2018-08" db="EMBL/GenBank/DDBJ databases">
        <title>Genome and evolution of the arbuscular mycorrhizal fungus Diversispora epigaea (formerly Glomus versiforme) and its bacterial endosymbionts.</title>
        <authorList>
            <person name="Sun X."/>
            <person name="Fei Z."/>
            <person name="Harrison M."/>
        </authorList>
    </citation>
    <scope>NUCLEOTIDE SEQUENCE [LARGE SCALE GENOMIC DNA]</scope>
    <source>
        <strain evidence="6 7">IT104</strain>
    </source>
</reference>
<keyword evidence="2" id="KW-0804">Transcription</keyword>
<dbReference type="Gene3D" id="1.10.30.10">
    <property type="entry name" value="High mobility group box domain"/>
    <property type="match status" value="2"/>
</dbReference>
<dbReference type="OrthoDB" id="6247875at2759"/>
<accession>A0A397HK98</accession>
<keyword evidence="7" id="KW-1185">Reference proteome</keyword>
<feature type="region of interest" description="Disordered" evidence="4">
    <location>
        <begin position="75"/>
        <end position="104"/>
    </location>
</feature>
<dbReference type="GO" id="GO:0005634">
    <property type="term" value="C:nucleus"/>
    <property type="evidence" value="ECO:0007669"/>
    <property type="project" value="UniProtKB-UniRule"/>
</dbReference>
<feature type="domain" description="HMG box" evidence="5">
    <location>
        <begin position="258"/>
        <end position="326"/>
    </location>
</feature>
<evidence type="ECO:0000259" key="5">
    <source>
        <dbReference type="PROSITE" id="PS50118"/>
    </source>
</evidence>
<gene>
    <name evidence="6" type="ORF">Glove_346g73</name>
</gene>
<dbReference type="InterPro" id="IPR050140">
    <property type="entry name" value="SRY-related_HMG-box_TF-like"/>
</dbReference>
<evidence type="ECO:0000256" key="4">
    <source>
        <dbReference type="SAM" id="MobiDB-lite"/>
    </source>
</evidence>
<keyword evidence="3" id="KW-0539">Nucleus</keyword>
<evidence type="ECO:0000256" key="1">
    <source>
        <dbReference type="ARBA" id="ARBA00023125"/>
    </source>
</evidence>